<evidence type="ECO:0000313" key="2">
    <source>
        <dbReference type="Proteomes" id="UP000195440"/>
    </source>
</evidence>
<protein>
    <recommendedName>
        <fullName evidence="3">DUF2303 family protein</fullName>
    </recommendedName>
</protein>
<dbReference type="Proteomes" id="UP000195440">
    <property type="component" value="Unassembled WGS sequence"/>
</dbReference>
<accession>A0A1Y3NZ21</accession>
<reference evidence="1 2" key="1">
    <citation type="journal article" date="2017" name="Syst. Appl. Microbiol.">
        <title>Pseudomonas caspiana sp. nov., a citrus pathogen in the Pseudomonas syringae phylogenetic group.</title>
        <authorList>
            <person name="Busquets A."/>
            <person name="Gomila M."/>
            <person name="Beiki F."/>
            <person name="Mulet M."/>
            <person name="Rahimian H."/>
            <person name="Garcia-Valdes E."/>
            <person name="Lalucat J."/>
        </authorList>
    </citation>
    <scope>NUCLEOTIDE SEQUENCE [LARGE SCALE GENOMIC DNA]</scope>
    <source>
        <strain evidence="1 2">FBF102</strain>
    </source>
</reference>
<sequence length="271" mass="29200">MSLTKEAVQLITDTALIASAKALETNTPTVVLPEGAKIVSLEQFGAGRSRFRGTFSTSSLVDFSKYVIDRNVAEAQGFINQDEMTCSVLFNLGTEEVPGHADDRAVLKLKATAGYQAVQAINGRAMSQKDMSDWIEDWHSTLTAVGADNQDISLVKAIAAVRTISVKATSESDHTVSETRASRSAMDAIEATSKETLPTSLIFTVVPFEGLSLRAIILRISVITSGAQPALKLRWVGEEVQREEIAQEFKSVLDAQVGEATTLSLGMFNTN</sequence>
<gene>
    <name evidence="1" type="ORF">AUC60_22950</name>
</gene>
<dbReference type="OrthoDB" id="5731347at2"/>
<comment type="caution">
    <text evidence="1">The sequence shown here is derived from an EMBL/GenBank/DDBJ whole genome shotgun (WGS) entry which is preliminary data.</text>
</comment>
<dbReference type="Pfam" id="PF10065">
    <property type="entry name" value="DUF2303"/>
    <property type="match status" value="1"/>
</dbReference>
<organism evidence="1 2">
    <name type="scientific">Pseudomonas caspiana</name>
    <dbReference type="NCBI Taxonomy" id="1451454"/>
    <lineage>
        <taxon>Bacteria</taxon>
        <taxon>Pseudomonadati</taxon>
        <taxon>Pseudomonadota</taxon>
        <taxon>Gammaproteobacteria</taxon>
        <taxon>Pseudomonadales</taxon>
        <taxon>Pseudomonadaceae</taxon>
        <taxon>Pseudomonas</taxon>
    </lineage>
</organism>
<dbReference type="EMBL" id="LOHF01000026">
    <property type="protein sequence ID" value="OUM71481.1"/>
    <property type="molecule type" value="Genomic_DNA"/>
</dbReference>
<evidence type="ECO:0008006" key="3">
    <source>
        <dbReference type="Google" id="ProtNLM"/>
    </source>
</evidence>
<dbReference type="RefSeq" id="WP_087273288.1">
    <property type="nucleotide sequence ID" value="NZ_JBJGBV010000006.1"/>
</dbReference>
<keyword evidence="2" id="KW-1185">Reference proteome</keyword>
<proteinExistence type="predicted"/>
<dbReference type="AlphaFoldDB" id="A0A1Y3NZ21"/>
<name>A0A1Y3NZ21_9PSED</name>
<dbReference type="InterPro" id="IPR019276">
    <property type="entry name" value="DUF2303"/>
</dbReference>
<evidence type="ECO:0000313" key="1">
    <source>
        <dbReference type="EMBL" id="OUM71481.1"/>
    </source>
</evidence>